<sequence>MIMLACRGGRAMCQNGPLSTLCRSPLRGIGMHKHAPRILAAWPLWSLHLNYYQELTRMFPSTHARVHEAHDCIAHSFWPCITRWHKNLAASGAHLHVLPGKLARSIELKMVAIDRSRVPTRLRHHCQLLPPLDRTSLFHYFFLRIIISSIIVLCRRSNSPASIPQIKTSNYYLLHLHVPQAREFPLHTLTSRSFKMPPNSESPVPRALTPFEQALTRLRNEYRSKRDGFTKVRGPQARKVTKEFWTHHEPREPRLDIDTDRRPVSLLGAQVQGVG</sequence>
<dbReference type="AlphaFoldDB" id="A0AAE1C7J4"/>
<organism evidence="1 2">
    <name type="scientific">Podospora appendiculata</name>
    <dbReference type="NCBI Taxonomy" id="314037"/>
    <lineage>
        <taxon>Eukaryota</taxon>
        <taxon>Fungi</taxon>
        <taxon>Dikarya</taxon>
        <taxon>Ascomycota</taxon>
        <taxon>Pezizomycotina</taxon>
        <taxon>Sordariomycetes</taxon>
        <taxon>Sordariomycetidae</taxon>
        <taxon>Sordariales</taxon>
        <taxon>Podosporaceae</taxon>
        <taxon>Podospora</taxon>
    </lineage>
</organism>
<proteinExistence type="predicted"/>
<evidence type="ECO:0000313" key="2">
    <source>
        <dbReference type="Proteomes" id="UP001270362"/>
    </source>
</evidence>
<dbReference type="Proteomes" id="UP001270362">
    <property type="component" value="Unassembled WGS sequence"/>
</dbReference>
<accession>A0AAE1C7J4</accession>
<comment type="caution">
    <text evidence="1">The sequence shown here is derived from an EMBL/GenBank/DDBJ whole genome shotgun (WGS) entry which is preliminary data.</text>
</comment>
<reference evidence="1" key="2">
    <citation type="submission" date="2023-06" db="EMBL/GenBank/DDBJ databases">
        <authorList>
            <consortium name="Lawrence Berkeley National Laboratory"/>
            <person name="Haridas S."/>
            <person name="Hensen N."/>
            <person name="Bonometti L."/>
            <person name="Westerberg I."/>
            <person name="Brannstrom I.O."/>
            <person name="Guillou S."/>
            <person name="Cros-Aarteil S."/>
            <person name="Calhoun S."/>
            <person name="Kuo A."/>
            <person name="Mondo S."/>
            <person name="Pangilinan J."/>
            <person name="Riley R."/>
            <person name="Labutti K."/>
            <person name="Andreopoulos B."/>
            <person name="Lipzen A."/>
            <person name="Chen C."/>
            <person name="Yanf M."/>
            <person name="Daum C."/>
            <person name="Ng V."/>
            <person name="Clum A."/>
            <person name="Steindorff A."/>
            <person name="Ohm R."/>
            <person name="Martin F."/>
            <person name="Silar P."/>
            <person name="Natvig D."/>
            <person name="Lalanne C."/>
            <person name="Gautier V."/>
            <person name="Ament-Velasquez S.L."/>
            <person name="Kruys A."/>
            <person name="Hutchinson M.I."/>
            <person name="Powell A.J."/>
            <person name="Barry K."/>
            <person name="Miller A.N."/>
            <person name="Grigoriev I.V."/>
            <person name="Debuchy R."/>
            <person name="Gladieux P."/>
            <person name="Thoren M.H."/>
            <person name="Johannesson H."/>
        </authorList>
    </citation>
    <scope>NUCLEOTIDE SEQUENCE</scope>
    <source>
        <strain evidence="1">CBS 314.62</strain>
    </source>
</reference>
<protein>
    <submittedName>
        <fullName evidence="1">Uncharacterized protein</fullName>
    </submittedName>
</protein>
<reference evidence="1" key="1">
    <citation type="journal article" date="2023" name="Mol. Phylogenet. Evol.">
        <title>Genome-scale phylogeny and comparative genomics of the fungal order Sordariales.</title>
        <authorList>
            <person name="Hensen N."/>
            <person name="Bonometti L."/>
            <person name="Westerberg I."/>
            <person name="Brannstrom I.O."/>
            <person name="Guillou S."/>
            <person name="Cros-Aarteil S."/>
            <person name="Calhoun S."/>
            <person name="Haridas S."/>
            <person name="Kuo A."/>
            <person name="Mondo S."/>
            <person name="Pangilinan J."/>
            <person name="Riley R."/>
            <person name="LaButti K."/>
            <person name="Andreopoulos B."/>
            <person name="Lipzen A."/>
            <person name="Chen C."/>
            <person name="Yan M."/>
            <person name="Daum C."/>
            <person name="Ng V."/>
            <person name="Clum A."/>
            <person name="Steindorff A."/>
            <person name="Ohm R.A."/>
            <person name="Martin F."/>
            <person name="Silar P."/>
            <person name="Natvig D.O."/>
            <person name="Lalanne C."/>
            <person name="Gautier V."/>
            <person name="Ament-Velasquez S.L."/>
            <person name="Kruys A."/>
            <person name="Hutchinson M.I."/>
            <person name="Powell A.J."/>
            <person name="Barry K."/>
            <person name="Miller A.N."/>
            <person name="Grigoriev I.V."/>
            <person name="Debuchy R."/>
            <person name="Gladieux P."/>
            <person name="Hiltunen Thoren M."/>
            <person name="Johannesson H."/>
        </authorList>
    </citation>
    <scope>NUCLEOTIDE SEQUENCE</scope>
    <source>
        <strain evidence="1">CBS 314.62</strain>
    </source>
</reference>
<evidence type="ECO:0000313" key="1">
    <source>
        <dbReference type="EMBL" id="KAK3681584.1"/>
    </source>
</evidence>
<name>A0AAE1C7J4_9PEZI</name>
<gene>
    <name evidence="1" type="ORF">B0T22DRAFT_298804</name>
</gene>
<keyword evidence="2" id="KW-1185">Reference proteome</keyword>
<dbReference type="EMBL" id="JAULSO010000006">
    <property type="protein sequence ID" value="KAK3681584.1"/>
    <property type="molecule type" value="Genomic_DNA"/>
</dbReference>